<dbReference type="AlphaFoldDB" id="A0A4V1IRE0"/>
<evidence type="ECO:0000313" key="1">
    <source>
        <dbReference type="EMBL" id="RKO89727.1"/>
    </source>
</evidence>
<reference evidence="2" key="1">
    <citation type="journal article" date="2018" name="Nat. Microbiol.">
        <title>Leveraging single-cell genomics to expand the fungal tree of life.</title>
        <authorList>
            <person name="Ahrendt S.R."/>
            <person name="Quandt C.A."/>
            <person name="Ciobanu D."/>
            <person name="Clum A."/>
            <person name="Salamov A."/>
            <person name="Andreopoulos B."/>
            <person name="Cheng J.F."/>
            <person name="Woyke T."/>
            <person name="Pelin A."/>
            <person name="Henrissat B."/>
            <person name="Reynolds N.K."/>
            <person name="Benny G.L."/>
            <person name="Smith M.E."/>
            <person name="James T.Y."/>
            <person name="Grigoriev I.V."/>
        </authorList>
    </citation>
    <scope>NUCLEOTIDE SEQUENCE [LARGE SCALE GENOMIC DNA]</scope>
</reference>
<sequence>PADRFLFMKPPVVKPQIVSRPRPIVPWLRRTEYIGADSKRFGIKDMQGPELK</sequence>
<accession>A0A4V1IRE0</accession>
<dbReference type="EMBL" id="KZ995920">
    <property type="protein sequence ID" value="RKO89727.1"/>
    <property type="molecule type" value="Genomic_DNA"/>
</dbReference>
<dbReference type="Proteomes" id="UP000269721">
    <property type="component" value="Unassembled WGS sequence"/>
</dbReference>
<gene>
    <name evidence="1" type="ORF">BDK51DRAFT_46065</name>
</gene>
<proteinExistence type="predicted"/>
<protein>
    <submittedName>
        <fullName evidence="1">Uncharacterized protein</fullName>
    </submittedName>
</protein>
<feature type="non-terminal residue" evidence="1">
    <location>
        <position position="1"/>
    </location>
</feature>
<keyword evidence="2" id="KW-1185">Reference proteome</keyword>
<organism evidence="1 2">
    <name type="scientific">Blyttiomyces helicus</name>
    <dbReference type="NCBI Taxonomy" id="388810"/>
    <lineage>
        <taxon>Eukaryota</taxon>
        <taxon>Fungi</taxon>
        <taxon>Fungi incertae sedis</taxon>
        <taxon>Chytridiomycota</taxon>
        <taxon>Chytridiomycota incertae sedis</taxon>
        <taxon>Chytridiomycetes</taxon>
        <taxon>Chytridiomycetes incertae sedis</taxon>
        <taxon>Blyttiomyces</taxon>
    </lineage>
</organism>
<name>A0A4V1IRE0_9FUNG</name>
<evidence type="ECO:0000313" key="2">
    <source>
        <dbReference type="Proteomes" id="UP000269721"/>
    </source>
</evidence>
<dbReference type="OrthoDB" id="10260285at2759"/>